<reference evidence="1" key="1">
    <citation type="submission" date="2020-11" db="EMBL/GenBank/DDBJ databases">
        <authorList>
            <consortium name="DOE Joint Genome Institute"/>
            <person name="Ahrendt S."/>
            <person name="Riley R."/>
            <person name="Andreopoulos W."/>
            <person name="Labutti K."/>
            <person name="Pangilinan J."/>
            <person name="Ruiz-Duenas F.J."/>
            <person name="Barrasa J.M."/>
            <person name="Sanchez-Garcia M."/>
            <person name="Camarero S."/>
            <person name="Miyauchi S."/>
            <person name="Serrano A."/>
            <person name="Linde D."/>
            <person name="Babiker R."/>
            <person name="Drula E."/>
            <person name="Ayuso-Fernandez I."/>
            <person name="Pacheco R."/>
            <person name="Padilla G."/>
            <person name="Ferreira P."/>
            <person name="Barriuso J."/>
            <person name="Kellner H."/>
            <person name="Castanera R."/>
            <person name="Alfaro M."/>
            <person name="Ramirez L."/>
            <person name="Pisabarro A.G."/>
            <person name="Kuo A."/>
            <person name="Tritt A."/>
            <person name="Lipzen A."/>
            <person name="He G."/>
            <person name="Yan M."/>
            <person name="Ng V."/>
            <person name="Cullen D."/>
            <person name="Martin F."/>
            <person name="Rosso M.-N."/>
            <person name="Henrissat B."/>
            <person name="Hibbett D."/>
            <person name="Martinez A.T."/>
            <person name="Grigoriev I.V."/>
        </authorList>
    </citation>
    <scope>NUCLEOTIDE SEQUENCE</scope>
    <source>
        <strain evidence="1">AH 40177</strain>
    </source>
</reference>
<gene>
    <name evidence="1" type="ORF">BDP27DRAFT_1419506</name>
</gene>
<keyword evidence="2" id="KW-1185">Reference proteome</keyword>
<dbReference type="Proteomes" id="UP000772434">
    <property type="component" value="Unassembled WGS sequence"/>
</dbReference>
<protein>
    <submittedName>
        <fullName evidence="1">Uncharacterized protein</fullName>
    </submittedName>
</protein>
<evidence type="ECO:0000313" key="1">
    <source>
        <dbReference type="EMBL" id="KAF9070978.1"/>
    </source>
</evidence>
<dbReference type="EMBL" id="JADNRY010000036">
    <property type="protein sequence ID" value="KAF9070978.1"/>
    <property type="molecule type" value="Genomic_DNA"/>
</dbReference>
<name>A0A9P5PXC4_9AGAR</name>
<accession>A0A9P5PXC4</accession>
<proteinExistence type="predicted"/>
<organism evidence="1 2">
    <name type="scientific">Rhodocollybia butyracea</name>
    <dbReference type="NCBI Taxonomy" id="206335"/>
    <lineage>
        <taxon>Eukaryota</taxon>
        <taxon>Fungi</taxon>
        <taxon>Dikarya</taxon>
        <taxon>Basidiomycota</taxon>
        <taxon>Agaricomycotina</taxon>
        <taxon>Agaricomycetes</taxon>
        <taxon>Agaricomycetidae</taxon>
        <taxon>Agaricales</taxon>
        <taxon>Marasmiineae</taxon>
        <taxon>Omphalotaceae</taxon>
        <taxon>Rhodocollybia</taxon>
    </lineage>
</organism>
<comment type="caution">
    <text evidence="1">The sequence shown here is derived from an EMBL/GenBank/DDBJ whole genome shotgun (WGS) entry which is preliminary data.</text>
</comment>
<sequence>MPRIIKARKKSQDCSDAISSWFSRVNDSLKEEFDPFLTLLPPAVGPTLQLQMEKPINDTIPPCRSLVSTMKSYISPENTTSDSVPSPPQKANDEMLREVQGVRLLLQEISRSQQELRSSFNSWTVPRIPSFLPSSGSQVLPDPSQPSFLKTYSLTIGGNKVLSYTSKDVPDKPPCMKRYTDPVSYMWRLWSNWDDEDEHWDGTMHASEDYIIKGTKIAMRYWPLAIHPWCNSVRTQWRKYNILMEESRKFSSIENFLLAHPGPNGQPLTLTKIAEKVNKEAKDANPKPRESLRKKRAIPSQIISSQQRLSSGPPVSYSSQPGLFYCGVLVRRFNFEGVDISNPDEVSSVARAFVHELGCVGREFRAAMYSGSLFLMWKHKPDAEAFVNVFHSPPAPYQNLEITPYFLK</sequence>
<dbReference type="AlphaFoldDB" id="A0A9P5PXC4"/>
<dbReference type="OrthoDB" id="3049189at2759"/>
<evidence type="ECO:0000313" key="2">
    <source>
        <dbReference type="Proteomes" id="UP000772434"/>
    </source>
</evidence>